<keyword evidence="2" id="KW-1185">Reference proteome</keyword>
<gene>
    <name evidence="1" type="ORF">AVEN_244692_1</name>
</gene>
<dbReference type="EMBL" id="BGPR01040076">
    <property type="protein sequence ID" value="GBO16136.1"/>
    <property type="molecule type" value="Genomic_DNA"/>
</dbReference>
<organism evidence="1 2">
    <name type="scientific">Araneus ventricosus</name>
    <name type="common">Orbweaver spider</name>
    <name type="synonym">Epeira ventricosa</name>
    <dbReference type="NCBI Taxonomy" id="182803"/>
    <lineage>
        <taxon>Eukaryota</taxon>
        <taxon>Metazoa</taxon>
        <taxon>Ecdysozoa</taxon>
        <taxon>Arthropoda</taxon>
        <taxon>Chelicerata</taxon>
        <taxon>Arachnida</taxon>
        <taxon>Araneae</taxon>
        <taxon>Araneomorphae</taxon>
        <taxon>Entelegynae</taxon>
        <taxon>Araneoidea</taxon>
        <taxon>Araneidae</taxon>
        <taxon>Araneus</taxon>
    </lineage>
</organism>
<reference evidence="1 2" key="1">
    <citation type="journal article" date="2019" name="Sci. Rep.">
        <title>Orb-weaving spider Araneus ventricosus genome elucidates the spidroin gene catalogue.</title>
        <authorList>
            <person name="Kono N."/>
            <person name="Nakamura H."/>
            <person name="Ohtoshi R."/>
            <person name="Moran D.A.P."/>
            <person name="Shinohara A."/>
            <person name="Yoshida Y."/>
            <person name="Fujiwara M."/>
            <person name="Mori M."/>
            <person name="Tomita M."/>
            <person name="Arakawa K."/>
        </authorList>
    </citation>
    <scope>NUCLEOTIDE SEQUENCE [LARGE SCALE GENOMIC DNA]</scope>
</reference>
<evidence type="ECO:0000313" key="1">
    <source>
        <dbReference type="EMBL" id="GBO16136.1"/>
    </source>
</evidence>
<sequence length="136" mass="15193">SFNISEKYSTKFQDSTKIFKKAVVKHWQPPPTGDESFQLHKAGLPHLEGHGNSRSNAEAGVLMEVTDHGLIPSYRRHTHCHPQRSSSSIIVPTREARPWLTGGFSSTNSWCPPPSGTEVLTYSAKSFRSIFVARCR</sequence>
<dbReference type="Proteomes" id="UP000499080">
    <property type="component" value="Unassembled WGS sequence"/>
</dbReference>
<name>A0A4Y2UWL1_ARAVE</name>
<evidence type="ECO:0000313" key="2">
    <source>
        <dbReference type="Proteomes" id="UP000499080"/>
    </source>
</evidence>
<protein>
    <submittedName>
        <fullName evidence="1">Uncharacterized protein</fullName>
    </submittedName>
</protein>
<feature type="non-terminal residue" evidence="1">
    <location>
        <position position="1"/>
    </location>
</feature>
<accession>A0A4Y2UWL1</accession>
<proteinExistence type="predicted"/>
<comment type="caution">
    <text evidence="1">The sequence shown here is derived from an EMBL/GenBank/DDBJ whole genome shotgun (WGS) entry which is preliminary data.</text>
</comment>
<dbReference type="AlphaFoldDB" id="A0A4Y2UWL1"/>